<dbReference type="PANTHER" id="PTHR36838">
    <property type="entry name" value="AUXIN EFFLUX CARRIER FAMILY PROTEIN"/>
    <property type="match status" value="1"/>
</dbReference>
<keyword evidence="5 8" id="KW-0812">Transmembrane</keyword>
<dbReference type="InterPro" id="IPR038770">
    <property type="entry name" value="Na+/solute_symporter_sf"/>
</dbReference>
<evidence type="ECO:0000256" key="2">
    <source>
        <dbReference type="ARBA" id="ARBA00010145"/>
    </source>
</evidence>
<reference evidence="9 10" key="1">
    <citation type="submission" date="2024-08" db="EMBL/GenBank/DDBJ databases">
        <title>Sulfate-reducing bacteria isolated from formation water of the oil field in Kazakhstan and description of Pseudodesulfovibrio sp.</title>
        <authorList>
            <person name="Bidzhieva S.K."/>
            <person name="Tourova T.P."/>
            <person name="Grouzdev D.S."/>
            <person name="Beletsky A.V."/>
            <person name="Sokolova D.S."/>
            <person name="Samigullina S.R."/>
            <person name="Poltaraus A.B."/>
            <person name="Avtukh A.N."/>
            <person name="Tereshina V.M."/>
            <person name="Zhaparov N.S."/>
            <person name="Mardanov A.V."/>
            <person name="Nazina T.N."/>
        </authorList>
    </citation>
    <scope>NUCLEOTIDE SEQUENCE [LARGE SCALE GENOMIC DNA]</scope>
    <source>
        <strain evidence="9 10">9FUS</strain>
    </source>
</reference>
<evidence type="ECO:0000256" key="6">
    <source>
        <dbReference type="ARBA" id="ARBA00022989"/>
    </source>
</evidence>
<accession>A0ABV4JZE8</accession>
<dbReference type="Proteomes" id="UP001568698">
    <property type="component" value="Unassembled WGS sequence"/>
</dbReference>
<sequence>MENFIVISVFVCIGGLLRRLPVFPAQTAQVLNLFALYVALPAVILLKAPHIRFSQEMLLPAVVPWAMLLFSAALVLWCGRVFRWSREVVGVLLLVVPMGNTSFMGVPMVTAFFGEQGLPALIIYDQVGTTLIFAVYGSAILAAYGSNMRIRPALIARKAILFPPTLALLLGLGLFRTWSYPEPVFGFLKTLSAMLTPLVMTAIGFQLKVRLSPATLRPLGFALLVKLIAAPLAALAACRLLGFDTLAANVSVFEAGMPPMVIAGTMAMAAGLAPELAAATISSGMLLSFLTLPLLFWLI</sequence>
<keyword evidence="7 8" id="KW-0472">Membrane</keyword>
<keyword evidence="6 8" id="KW-1133">Transmembrane helix</keyword>
<feature type="transmembrane region" description="Helical" evidence="8">
    <location>
        <begin position="88"/>
        <end position="114"/>
    </location>
</feature>
<dbReference type="Gene3D" id="1.20.1530.20">
    <property type="match status" value="1"/>
</dbReference>
<gene>
    <name evidence="9" type="ORF">AB6M95_04925</name>
</gene>
<evidence type="ECO:0000256" key="5">
    <source>
        <dbReference type="ARBA" id="ARBA00022692"/>
    </source>
</evidence>
<protein>
    <submittedName>
        <fullName evidence="9">AEC family transporter</fullName>
    </submittedName>
</protein>
<evidence type="ECO:0000256" key="1">
    <source>
        <dbReference type="ARBA" id="ARBA00004651"/>
    </source>
</evidence>
<dbReference type="PANTHER" id="PTHR36838:SF1">
    <property type="entry name" value="SLR1864 PROTEIN"/>
    <property type="match status" value="1"/>
</dbReference>
<comment type="caution">
    <text evidence="9">The sequence shown here is derived from an EMBL/GenBank/DDBJ whole genome shotgun (WGS) entry which is preliminary data.</text>
</comment>
<dbReference type="EMBL" id="JBGLYH010000008">
    <property type="protein sequence ID" value="MEZ7196084.1"/>
    <property type="molecule type" value="Genomic_DNA"/>
</dbReference>
<dbReference type="InterPro" id="IPR004776">
    <property type="entry name" value="Mem_transp_PIN-like"/>
</dbReference>
<feature type="transmembrane region" description="Helical" evidence="8">
    <location>
        <begin position="121"/>
        <end position="143"/>
    </location>
</feature>
<evidence type="ECO:0000256" key="7">
    <source>
        <dbReference type="ARBA" id="ARBA00023136"/>
    </source>
</evidence>
<dbReference type="RefSeq" id="WP_371385624.1">
    <property type="nucleotide sequence ID" value="NZ_JBGLYH010000008.1"/>
</dbReference>
<feature type="transmembrane region" description="Helical" evidence="8">
    <location>
        <begin position="219"/>
        <end position="238"/>
    </location>
</feature>
<name>A0ABV4JZE8_9BACT</name>
<dbReference type="Pfam" id="PF03547">
    <property type="entry name" value="Mem_trans"/>
    <property type="match status" value="1"/>
</dbReference>
<keyword evidence="3" id="KW-0813">Transport</keyword>
<feature type="transmembrane region" description="Helical" evidence="8">
    <location>
        <begin position="58"/>
        <end position="82"/>
    </location>
</feature>
<evidence type="ECO:0000256" key="3">
    <source>
        <dbReference type="ARBA" id="ARBA00022448"/>
    </source>
</evidence>
<keyword evidence="4" id="KW-1003">Cell membrane</keyword>
<feature type="transmembrane region" description="Helical" evidence="8">
    <location>
        <begin position="29"/>
        <end position="46"/>
    </location>
</feature>
<evidence type="ECO:0000313" key="9">
    <source>
        <dbReference type="EMBL" id="MEZ7196084.1"/>
    </source>
</evidence>
<feature type="transmembrane region" description="Helical" evidence="8">
    <location>
        <begin position="155"/>
        <end position="175"/>
    </location>
</feature>
<comment type="similarity">
    <text evidence="2">Belongs to the auxin efflux carrier (TC 2.A.69) family.</text>
</comment>
<evidence type="ECO:0000256" key="8">
    <source>
        <dbReference type="SAM" id="Phobius"/>
    </source>
</evidence>
<evidence type="ECO:0000256" key="4">
    <source>
        <dbReference type="ARBA" id="ARBA00022475"/>
    </source>
</evidence>
<keyword evidence="10" id="KW-1185">Reference proteome</keyword>
<proteinExistence type="inferred from homology"/>
<evidence type="ECO:0000313" key="10">
    <source>
        <dbReference type="Proteomes" id="UP001568698"/>
    </source>
</evidence>
<feature type="transmembrane region" description="Helical" evidence="8">
    <location>
        <begin position="276"/>
        <end position="298"/>
    </location>
</feature>
<feature type="transmembrane region" description="Helical" evidence="8">
    <location>
        <begin position="250"/>
        <end position="270"/>
    </location>
</feature>
<organism evidence="9 10">
    <name type="scientific">Pseudodesulfovibrio karagichevae</name>
    <dbReference type="NCBI Taxonomy" id="3239305"/>
    <lineage>
        <taxon>Bacteria</taxon>
        <taxon>Pseudomonadati</taxon>
        <taxon>Thermodesulfobacteriota</taxon>
        <taxon>Desulfovibrionia</taxon>
        <taxon>Desulfovibrionales</taxon>
        <taxon>Desulfovibrionaceae</taxon>
    </lineage>
</organism>
<comment type="subcellular location">
    <subcellularLocation>
        <location evidence="1">Cell membrane</location>
        <topology evidence="1">Multi-pass membrane protein</topology>
    </subcellularLocation>
</comment>